<gene>
    <name evidence="2" type="primary">Acey_s0372.g156</name>
    <name evidence="2" type="ORF">Y032_0372g156</name>
</gene>
<comment type="caution">
    <text evidence="2">The sequence shown here is derived from an EMBL/GenBank/DDBJ whole genome shotgun (WGS) entry which is preliminary data.</text>
</comment>
<reference evidence="3" key="1">
    <citation type="journal article" date="2015" name="Nat. Genet.">
        <title>The genome and transcriptome of the zoonotic hookworm Ancylostoma ceylanicum identify infection-specific gene families.</title>
        <authorList>
            <person name="Schwarz E.M."/>
            <person name="Hu Y."/>
            <person name="Antoshechkin I."/>
            <person name="Miller M.M."/>
            <person name="Sternberg P.W."/>
            <person name="Aroian R.V."/>
        </authorList>
    </citation>
    <scope>NUCLEOTIDE SEQUENCE</scope>
    <source>
        <strain evidence="3">HY135</strain>
    </source>
</reference>
<proteinExistence type="predicted"/>
<feature type="compositionally biased region" description="Polar residues" evidence="1">
    <location>
        <begin position="91"/>
        <end position="100"/>
    </location>
</feature>
<evidence type="ECO:0000313" key="3">
    <source>
        <dbReference type="Proteomes" id="UP000024635"/>
    </source>
</evidence>
<name>A0A016RU63_9BILA</name>
<dbReference type="AlphaFoldDB" id="A0A016RU63"/>
<dbReference type="Proteomes" id="UP000024635">
    <property type="component" value="Unassembled WGS sequence"/>
</dbReference>
<feature type="region of interest" description="Disordered" evidence="1">
    <location>
        <begin position="91"/>
        <end position="115"/>
    </location>
</feature>
<accession>A0A016RU63</accession>
<evidence type="ECO:0000313" key="2">
    <source>
        <dbReference type="EMBL" id="EYB81883.1"/>
    </source>
</evidence>
<dbReference type="EMBL" id="JARK01001708">
    <property type="protein sequence ID" value="EYB81883.1"/>
    <property type="molecule type" value="Genomic_DNA"/>
</dbReference>
<keyword evidence="3" id="KW-1185">Reference proteome</keyword>
<sequence length="115" mass="12690">MMNDLAPELGRRKRAAWGAHESIEIVVKKTKNTRIRVHLFNTTVLPALTHASEICALCEQDENAVSAIERSIERVMLGVTRLTQVKAGIRSSTLRQQSKTLPCMPSSVRSGGPHT</sequence>
<evidence type="ECO:0000256" key="1">
    <source>
        <dbReference type="SAM" id="MobiDB-lite"/>
    </source>
</evidence>
<protein>
    <submittedName>
        <fullName evidence="2">Uncharacterized protein</fullName>
    </submittedName>
</protein>
<organism evidence="2 3">
    <name type="scientific">Ancylostoma ceylanicum</name>
    <dbReference type="NCBI Taxonomy" id="53326"/>
    <lineage>
        <taxon>Eukaryota</taxon>
        <taxon>Metazoa</taxon>
        <taxon>Ecdysozoa</taxon>
        <taxon>Nematoda</taxon>
        <taxon>Chromadorea</taxon>
        <taxon>Rhabditida</taxon>
        <taxon>Rhabditina</taxon>
        <taxon>Rhabditomorpha</taxon>
        <taxon>Strongyloidea</taxon>
        <taxon>Ancylostomatidae</taxon>
        <taxon>Ancylostomatinae</taxon>
        <taxon>Ancylostoma</taxon>
    </lineage>
</organism>